<reference evidence="1 2" key="1">
    <citation type="submission" date="2018-02" db="EMBL/GenBank/DDBJ databases">
        <title>The genomes of Aspergillus section Nigri reveals drivers in fungal speciation.</title>
        <authorList>
            <consortium name="DOE Joint Genome Institute"/>
            <person name="Vesth T.C."/>
            <person name="Nybo J."/>
            <person name="Theobald S."/>
            <person name="Brandl J."/>
            <person name="Frisvad J.C."/>
            <person name="Nielsen K.F."/>
            <person name="Lyhne E.K."/>
            <person name="Kogle M.E."/>
            <person name="Kuo A."/>
            <person name="Riley R."/>
            <person name="Clum A."/>
            <person name="Nolan M."/>
            <person name="Lipzen A."/>
            <person name="Salamov A."/>
            <person name="Henrissat B."/>
            <person name="Wiebenga A."/>
            <person name="De vries R.P."/>
            <person name="Grigoriev I.V."/>
            <person name="Mortensen U.H."/>
            <person name="Andersen M.R."/>
            <person name="Baker S.E."/>
        </authorList>
    </citation>
    <scope>NUCLEOTIDE SEQUENCE [LARGE SCALE GENOMIC DNA]</scope>
    <source>
        <strain evidence="1 2">CBS 115571</strain>
    </source>
</reference>
<dbReference type="Proteomes" id="UP000249829">
    <property type="component" value="Unassembled WGS sequence"/>
</dbReference>
<gene>
    <name evidence="1" type="ORF">BO99DRAFT_436385</name>
</gene>
<name>A0A2V5H1E7_ASPV1</name>
<evidence type="ECO:0000313" key="1">
    <source>
        <dbReference type="EMBL" id="PYI15444.1"/>
    </source>
</evidence>
<sequence>MNGGDKYWLGRHFSGYGPGLVVQRLVVAAPTRAVARELWRAPAKVGRDVPAHTRQRLDALQELRVQSYHSIEQGRKGPQTVQQPRLRQGVHRRVFRRGRMHFKVGGPERRVLIGWNEDAGVDRIIMPTWTLNFNTARVTRLGFPSH</sequence>
<proteinExistence type="predicted"/>
<keyword evidence="2" id="KW-1185">Reference proteome</keyword>
<protein>
    <submittedName>
        <fullName evidence="1">Uncharacterized protein</fullName>
    </submittedName>
</protein>
<dbReference type="AlphaFoldDB" id="A0A2V5H1E7"/>
<evidence type="ECO:0000313" key="2">
    <source>
        <dbReference type="Proteomes" id="UP000249829"/>
    </source>
</evidence>
<accession>A0A2V5H1E7</accession>
<dbReference type="EMBL" id="KZ825186">
    <property type="protein sequence ID" value="PYI15444.1"/>
    <property type="molecule type" value="Genomic_DNA"/>
</dbReference>
<organism evidence="1 2">
    <name type="scientific">Aspergillus violaceofuscus (strain CBS 115571)</name>
    <dbReference type="NCBI Taxonomy" id="1450538"/>
    <lineage>
        <taxon>Eukaryota</taxon>
        <taxon>Fungi</taxon>
        <taxon>Dikarya</taxon>
        <taxon>Ascomycota</taxon>
        <taxon>Pezizomycotina</taxon>
        <taxon>Eurotiomycetes</taxon>
        <taxon>Eurotiomycetidae</taxon>
        <taxon>Eurotiales</taxon>
        <taxon>Aspergillaceae</taxon>
        <taxon>Aspergillus</taxon>
    </lineage>
</organism>